<accession>A0A5M3MKF7</accession>
<comment type="caution">
    <text evidence="2">The sequence shown here is derived from an EMBL/GenBank/DDBJ whole genome shotgun (WGS) entry which is preliminary data.</text>
</comment>
<dbReference type="KEGG" id="cput:CONPUDRAFT_82908"/>
<evidence type="ECO:0000313" key="2">
    <source>
        <dbReference type="EMBL" id="EIW79507.1"/>
    </source>
</evidence>
<dbReference type="EMBL" id="JH711580">
    <property type="protein sequence ID" value="EIW79507.1"/>
    <property type="molecule type" value="Genomic_DNA"/>
</dbReference>
<evidence type="ECO:0000313" key="3">
    <source>
        <dbReference type="Proteomes" id="UP000053558"/>
    </source>
</evidence>
<feature type="compositionally biased region" description="Polar residues" evidence="1">
    <location>
        <begin position="1"/>
        <end position="15"/>
    </location>
</feature>
<reference evidence="3" key="1">
    <citation type="journal article" date="2012" name="Science">
        <title>The Paleozoic origin of enzymatic lignin decomposition reconstructed from 31 fungal genomes.</title>
        <authorList>
            <person name="Floudas D."/>
            <person name="Binder M."/>
            <person name="Riley R."/>
            <person name="Barry K."/>
            <person name="Blanchette R.A."/>
            <person name="Henrissat B."/>
            <person name="Martinez A.T."/>
            <person name="Otillar R."/>
            <person name="Spatafora J.W."/>
            <person name="Yadav J.S."/>
            <person name="Aerts A."/>
            <person name="Benoit I."/>
            <person name="Boyd A."/>
            <person name="Carlson A."/>
            <person name="Copeland A."/>
            <person name="Coutinho P.M."/>
            <person name="de Vries R.P."/>
            <person name="Ferreira P."/>
            <person name="Findley K."/>
            <person name="Foster B."/>
            <person name="Gaskell J."/>
            <person name="Glotzer D."/>
            <person name="Gorecki P."/>
            <person name="Heitman J."/>
            <person name="Hesse C."/>
            <person name="Hori C."/>
            <person name="Igarashi K."/>
            <person name="Jurgens J.A."/>
            <person name="Kallen N."/>
            <person name="Kersten P."/>
            <person name="Kohler A."/>
            <person name="Kuees U."/>
            <person name="Kumar T.K.A."/>
            <person name="Kuo A."/>
            <person name="LaButti K."/>
            <person name="Larrondo L.F."/>
            <person name="Lindquist E."/>
            <person name="Ling A."/>
            <person name="Lombard V."/>
            <person name="Lucas S."/>
            <person name="Lundell T."/>
            <person name="Martin R."/>
            <person name="McLaughlin D.J."/>
            <person name="Morgenstern I."/>
            <person name="Morin E."/>
            <person name="Murat C."/>
            <person name="Nagy L.G."/>
            <person name="Nolan M."/>
            <person name="Ohm R.A."/>
            <person name="Patyshakuliyeva A."/>
            <person name="Rokas A."/>
            <person name="Ruiz-Duenas F.J."/>
            <person name="Sabat G."/>
            <person name="Salamov A."/>
            <person name="Samejima M."/>
            <person name="Schmutz J."/>
            <person name="Slot J.C."/>
            <person name="St John F."/>
            <person name="Stenlid J."/>
            <person name="Sun H."/>
            <person name="Sun S."/>
            <person name="Syed K."/>
            <person name="Tsang A."/>
            <person name="Wiebenga A."/>
            <person name="Young D."/>
            <person name="Pisabarro A."/>
            <person name="Eastwood D.C."/>
            <person name="Martin F."/>
            <person name="Cullen D."/>
            <person name="Grigoriev I.V."/>
            <person name="Hibbett D.S."/>
        </authorList>
    </citation>
    <scope>NUCLEOTIDE SEQUENCE [LARGE SCALE GENOMIC DNA]</scope>
    <source>
        <strain evidence="3">RWD-64-598 SS2</strain>
    </source>
</reference>
<dbReference type="Proteomes" id="UP000053558">
    <property type="component" value="Unassembled WGS sequence"/>
</dbReference>
<keyword evidence="3" id="KW-1185">Reference proteome</keyword>
<sequence>MSNPNGLKRSPSTVTLAGAGSPPPFPGLASSANPIASGIGQAVASFAKSLGWSQPPPAAVVVEYRNTGQVVVFSRPRLAKLPFYGAIMAICGANQTVEAAVFFEEEGKPGSIRAKIDPDSWSDIVHHIVKIYVVSASPPGMGR</sequence>
<name>A0A5M3MKF7_CONPW</name>
<dbReference type="AlphaFoldDB" id="A0A5M3MKF7"/>
<dbReference type="RefSeq" id="XP_007769904.1">
    <property type="nucleotide sequence ID" value="XM_007771714.1"/>
</dbReference>
<protein>
    <submittedName>
        <fullName evidence="2">Uncharacterized protein</fullName>
    </submittedName>
</protein>
<organism evidence="2 3">
    <name type="scientific">Coniophora puteana (strain RWD-64-598)</name>
    <name type="common">Brown rot fungus</name>
    <dbReference type="NCBI Taxonomy" id="741705"/>
    <lineage>
        <taxon>Eukaryota</taxon>
        <taxon>Fungi</taxon>
        <taxon>Dikarya</taxon>
        <taxon>Basidiomycota</taxon>
        <taxon>Agaricomycotina</taxon>
        <taxon>Agaricomycetes</taxon>
        <taxon>Agaricomycetidae</taxon>
        <taxon>Boletales</taxon>
        <taxon>Coniophorineae</taxon>
        <taxon>Coniophoraceae</taxon>
        <taxon>Coniophora</taxon>
    </lineage>
</organism>
<dbReference type="GeneID" id="19210498"/>
<evidence type="ECO:0000256" key="1">
    <source>
        <dbReference type="SAM" id="MobiDB-lite"/>
    </source>
</evidence>
<proteinExistence type="predicted"/>
<feature type="region of interest" description="Disordered" evidence="1">
    <location>
        <begin position="1"/>
        <end position="27"/>
    </location>
</feature>
<gene>
    <name evidence="2" type="ORF">CONPUDRAFT_82908</name>
</gene>